<proteinExistence type="predicted"/>
<dbReference type="EMBL" id="JARWAO010000002">
    <property type="protein sequence ID" value="MDR5895344.1"/>
    <property type="molecule type" value="Genomic_DNA"/>
</dbReference>
<evidence type="ECO:0000313" key="2">
    <source>
        <dbReference type="Proteomes" id="UP001269375"/>
    </source>
</evidence>
<protein>
    <submittedName>
        <fullName evidence="1">Uncharacterized protein</fullName>
    </submittedName>
</protein>
<keyword evidence="2" id="KW-1185">Reference proteome</keyword>
<reference evidence="1 2" key="1">
    <citation type="submission" date="2023-04" db="EMBL/GenBank/DDBJ databases">
        <title>A long-awaited taxogenomic arrangement of the family Halomonadaceae.</title>
        <authorList>
            <person name="De La Haba R."/>
            <person name="Chuvochina M."/>
            <person name="Wittouck S."/>
            <person name="Arahal D.R."/>
            <person name="Sanchez-Porro C."/>
            <person name="Hugenholtz P."/>
            <person name="Ventosa A."/>
        </authorList>
    </citation>
    <scope>NUCLEOTIDE SEQUENCE [LARGE SCALE GENOMIC DNA]</scope>
    <source>
        <strain evidence="1 2">DSM 22428</strain>
    </source>
</reference>
<name>A0ABU1GTN2_9GAMM</name>
<evidence type="ECO:0000313" key="1">
    <source>
        <dbReference type="EMBL" id="MDR5895344.1"/>
    </source>
</evidence>
<sequence length="542" mass="57915">MFNMFDKKSISDLMDSTKGQIAEATNFTQRLFEKEKESRNEIPDIVLGAALADALRHSTFEYVGTAGGVNSNAQIVSDQLIFNARNGHGFAAEKINHLYDRIRLKDASIVGGDNAKNGADRLVDGQHIQTKFYQTGKGCIDACFKDGTFRYMQDQKPMRIEVPSDKYDAAISEMQRRIQRGEVQGVSDPAQAENLIIKSRFTYRQAQNVAKFGNIDSLKFDAINGLRVAGTAMGISGIITFAVCIWNDMTPGQALQESCKTGIRVGGIAWASSVITSQLGRTGIDKALKPASDWLVKKIGLNGAKAMTGGGGKALNSASKLIRSSVIASAVTTTVMSVPDFIDVFKNRISWQQLTKNVSKTGAGVFGGAGGYLGGVALAGIVLPGAGTVIVMGTALAGSLVAGYGASKVTSYGMDLLIEDDGKKMLAIMQEIFASLASAHLLTQKEADEVVRILQEGNDTDDQAETVVPLAHRLKEMHAAQNRRVFAYKMVNPIVLGVVKKRCQVALPSDIDVAANTADIVTTATESGLSPNDVGYDGKKTA</sequence>
<gene>
    <name evidence="1" type="ORF">QC825_04540</name>
</gene>
<accession>A0ABU1GTN2</accession>
<dbReference type="RefSeq" id="WP_251590957.1">
    <property type="nucleotide sequence ID" value="NZ_JAMLJI010000001.1"/>
</dbReference>
<organism evidence="1 2">
    <name type="scientific">Larsenimonas suaedae</name>
    <dbReference type="NCBI Taxonomy" id="1851019"/>
    <lineage>
        <taxon>Bacteria</taxon>
        <taxon>Pseudomonadati</taxon>
        <taxon>Pseudomonadota</taxon>
        <taxon>Gammaproteobacteria</taxon>
        <taxon>Oceanospirillales</taxon>
        <taxon>Halomonadaceae</taxon>
        <taxon>Larsenimonas</taxon>
    </lineage>
</organism>
<dbReference type="Proteomes" id="UP001269375">
    <property type="component" value="Unassembled WGS sequence"/>
</dbReference>
<comment type="caution">
    <text evidence="1">The sequence shown here is derived from an EMBL/GenBank/DDBJ whole genome shotgun (WGS) entry which is preliminary data.</text>
</comment>